<evidence type="ECO:0000313" key="2">
    <source>
        <dbReference type="Proteomes" id="UP000785679"/>
    </source>
</evidence>
<keyword evidence="2" id="KW-1185">Reference proteome</keyword>
<dbReference type="EMBL" id="RRYP01003604">
    <property type="protein sequence ID" value="TNV83651.1"/>
    <property type="molecule type" value="Genomic_DNA"/>
</dbReference>
<proteinExistence type="predicted"/>
<protein>
    <submittedName>
        <fullName evidence="1">Uncharacterized protein</fullName>
    </submittedName>
</protein>
<accession>A0A8J8P0Y1</accession>
<comment type="caution">
    <text evidence="1">The sequence shown here is derived from an EMBL/GenBank/DDBJ whole genome shotgun (WGS) entry which is preliminary data.</text>
</comment>
<dbReference type="AlphaFoldDB" id="A0A8J8P0Y1"/>
<name>A0A8J8P0Y1_HALGN</name>
<organism evidence="1 2">
    <name type="scientific">Halteria grandinella</name>
    <dbReference type="NCBI Taxonomy" id="5974"/>
    <lineage>
        <taxon>Eukaryota</taxon>
        <taxon>Sar</taxon>
        <taxon>Alveolata</taxon>
        <taxon>Ciliophora</taxon>
        <taxon>Intramacronucleata</taxon>
        <taxon>Spirotrichea</taxon>
        <taxon>Stichotrichia</taxon>
        <taxon>Sporadotrichida</taxon>
        <taxon>Halteriidae</taxon>
        <taxon>Halteria</taxon>
    </lineage>
</organism>
<dbReference type="Proteomes" id="UP000785679">
    <property type="component" value="Unassembled WGS sequence"/>
</dbReference>
<sequence>MDELHELLRRDDPNQPVRRHPRIEERKRKKHYNSVNKEKIQLVVGSPEYHGFIEHLQEVEDDPNYCVCLSCWRFVNLHQKRLHQFKGHETIPNGTITSESSFLHYNQLFQNLPTRKIVTLIQPLSLTEGSSREDLTNHLCSDLRFGSNFTGFTKGQPPYLNEPVCPFNLISSQFDPSGTHEEVQQELEMLGWYKRAKDTSLGKESGMLGQLKFGQFVNGYGKEASLMFMRMIEEAWLDVEATQGIMGEIGHMIREIRVRQGQRQYDII</sequence>
<reference evidence="1" key="1">
    <citation type="submission" date="2019-06" db="EMBL/GenBank/DDBJ databases">
        <authorList>
            <person name="Zheng W."/>
        </authorList>
    </citation>
    <scope>NUCLEOTIDE SEQUENCE</scope>
    <source>
        <strain evidence="1">QDHG01</strain>
    </source>
</reference>
<gene>
    <name evidence="1" type="ORF">FGO68_gene5007</name>
</gene>
<evidence type="ECO:0000313" key="1">
    <source>
        <dbReference type="EMBL" id="TNV83651.1"/>
    </source>
</evidence>